<sequence>MCRLVCFTFQIFLDRVVLPLVRKYEMELLCLITTYIRPKHKAVRSVTAKFLLVDITRHKFDVSTATFNILLNL</sequence>
<dbReference type="EMBL" id="GBRH01195033">
    <property type="protein sequence ID" value="JAE02863.1"/>
    <property type="molecule type" value="Transcribed_RNA"/>
</dbReference>
<name>A0A0A9F3I7_ARUDO</name>
<dbReference type="AlphaFoldDB" id="A0A0A9F3I7"/>
<reference evidence="1" key="2">
    <citation type="journal article" date="2015" name="Data Brief">
        <title>Shoot transcriptome of the giant reed, Arundo donax.</title>
        <authorList>
            <person name="Barrero R.A."/>
            <person name="Guerrero F.D."/>
            <person name="Moolhuijzen P."/>
            <person name="Goolsby J.A."/>
            <person name="Tidwell J."/>
            <person name="Bellgard S.E."/>
            <person name="Bellgard M.I."/>
        </authorList>
    </citation>
    <scope>NUCLEOTIDE SEQUENCE</scope>
    <source>
        <tissue evidence="1">Shoot tissue taken approximately 20 cm above the soil surface</tissue>
    </source>
</reference>
<evidence type="ECO:0000313" key="1">
    <source>
        <dbReference type="EMBL" id="JAE02863.1"/>
    </source>
</evidence>
<proteinExistence type="predicted"/>
<protein>
    <submittedName>
        <fullName evidence="1">Uncharacterized protein</fullName>
    </submittedName>
</protein>
<accession>A0A0A9F3I7</accession>
<reference evidence="1" key="1">
    <citation type="submission" date="2014-09" db="EMBL/GenBank/DDBJ databases">
        <authorList>
            <person name="Magalhaes I.L.F."/>
            <person name="Oliveira U."/>
            <person name="Santos F.R."/>
            <person name="Vidigal T.H.D.A."/>
            <person name="Brescovit A.D."/>
            <person name="Santos A.J."/>
        </authorList>
    </citation>
    <scope>NUCLEOTIDE SEQUENCE</scope>
    <source>
        <tissue evidence="1">Shoot tissue taken approximately 20 cm above the soil surface</tissue>
    </source>
</reference>
<organism evidence="1">
    <name type="scientific">Arundo donax</name>
    <name type="common">Giant reed</name>
    <name type="synonym">Donax arundinaceus</name>
    <dbReference type="NCBI Taxonomy" id="35708"/>
    <lineage>
        <taxon>Eukaryota</taxon>
        <taxon>Viridiplantae</taxon>
        <taxon>Streptophyta</taxon>
        <taxon>Embryophyta</taxon>
        <taxon>Tracheophyta</taxon>
        <taxon>Spermatophyta</taxon>
        <taxon>Magnoliopsida</taxon>
        <taxon>Liliopsida</taxon>
        <taxon>Poales</taxon>
        <taxon>Poaceae</taxon>
        <taxon>PACMAD clade</taxon>
        <taxon>Arundinoideae</taxon>
        <taxon>Arundineae</taxon>
        <taxon>Arundo</taxon>
    </lineage>
</organism>